<evidence type="ECO:0000313" key="3">
    <source>
        <dbReference type="Proteomes" id="UP000190848"/>
    </source>
</evidence>
<name>A0AAU8V1B4_9FLAO</name>
<dbReference type="RefSeq" id="WP_034848372.1">
    <property type="nucleotide sequence ID" value="NZ_CP016374.1"/>
</dbReference>
<gene>
    <name evidence="2" type="ORF">BBD32_15910</name>
</gene>
<evidence type="ECO:0000313" key="2">
    <source>
        <dbReference type="EMBL" id="AQX02837.1"/>
    </source>
</evidence>
<proteinExistence type="predicted"/>
<sequence length="135" mass="15561">MMKRIFIFYLLCISSLGFAQEKEYDLKIMGCYKGSESNQQVDGISKYWVSCRLDKGKSILLFVAIDQNGNVQQTTENGSWWTSNGKYYELHKTDNVTDIYNYSVLPNGDVKFKSIELLGKSDTTYEFIDSKIEDD</sequence>
<reference evidence="2 3" key="1">
    <citation type="submission" date="2016-07" db="EMBL/GenBank/DDBJ databases">
        <title>Revisiting the taxonomy of the Elizabethkingia Genus using Whole-Genome Sequencing, Optical Mapping, and MALDI-TOF, along with proposal of three novel Elizabethkingia species: Elizabethkingia bruuniana sp. nov., Elizabethkingia ursingii sp. nov., and Elizabethkingia occulta sp. nov.</title>
        <authorList>
            <person name="Nicholson A.C."/>
        </authorList>
    </citation>
    <scope>NUCLEOTIDE SEQUENCE [LARGE SCALE GENOMIC DNA]</scope>
    <source>
        <strain evidence="2 3">F3201</strain>
    </source>
</reference>
<evidence type="ECO:0000256" key="1">
    <source>
        <dbReference type="SAM" id="SignalP"/>
    </source>
</evidence>
<dbReference type="Proteomes" id="UP000190848">
    <property type="component" value="Chromosome"/>
</dbReference>
<dbReference type="AlphaFoldDB" id="A0AAU8V1B4"/>
<protein>
    <submittedName>
        <fullName evidence="2">Uncharacterized protein</fullName>
    </submittedName>
</protein>
<dbReference type="EMBL" id="CP016374">
    <property type="protein sequence ID" value="AQX02837.1"/>
    <property type="molecule type" value="Genomic_DNA"/>
</dbReference>
<organism evidence="2 3">
    <name type="scientific">Elizabethkingia anophelis</name>
    <dbReference type="NCBI Taxonomy" id="1117645"/>
    <lineage>
        <taxon>Bacteria</taxon>
        <taxon>Pseudomonadati</taxon>
        <taxon>Bacteroidota</taxon>
        <taxon>Flavobacteriia</taxon>
        <taxon>Flavobacteriales</taxon>
        <taxon>Weeksellaceae</taxon>
        <taxon>Elizabethkingia</taxon>
    </lineage>
</organism>
<accession>A0AAU8V1B4</accession>
<feature type="signal peptide" evidence="1">
    <location>
        <begin position="1"/>
        <end position="19"/>
    </location>
</feature>
<keyword evidence="1" id="KW-0732">Signal</keyword>
<feature type="chain" id="PRO_5043470941" evidence="1">
    <location>
        <begin position="20"/>
        <end position="135"/>
    </location>
</feature>